<dbReference type="AlphaFoldDB" id="A0A094WFS3"/>
<gene>
    <name evidence="1" type="ORF">LptCag_1922</name>
</gene>
<accession>A0A094WFS3</accession>
<dbReference type="EMBL" id="JPGK01000002">
    <property type="protein sequence ID" value="KGA94492.1"/>
    <property type="molecule type" value="Genomic_DNA"/>
</dbReference>
<protein>
    <submittedName>
        <fullName evidence="1">Uncharacterized protein</fullName>
    </submittedName>
</protein>
<name>A0A094WFS3_9BACT</name>
<reference evidence="1 2" key="1">
    <citation type="submission" date="2014-06" db="EMBL/GenBank/DDBJ databases">
        <title>Draft genome sequence of iron oxidizing acidophile Leptospirillum ferriphilum DSM14647.</title>
        <authorList>
            <person name="Cardenas J.P."/>
            <person name="Lazcano M."/>
            <person name="Ossandon F.J."/>
            <person name="Corbett M."/>
            <person name="Holmes D.S."/>
            <person name="Watkin E."/>
        </authorList>
    </citation>
    <scope>NUCLEOTIDE SEQUENCE [LARGE SCALE GENOMIC DNA]</scope>
    <source>
        <strain evidence="1 2">DSM 14647</strain>
    </source>
</reference>
<dbReference type="Proteomes" id="UP000029452">
    <property type="component" value="Unassembled WGS sequence"/>
</dbReference>
<comment type="caution">
    <text evidence="1">The sequence shown here is derived from an EMBL/GenBank/DDBJ whole genome shotgun (WGS) entry which is preliminary data.</text>
</comment>
<sequence>MIRSRMRPKMSDKKKARKCELRRNEYIREPSNIPEGM</sequence>
<evidence type="ECO:0000313" key="1">
    <source>
        <dbReference type="EMBL" id="KGA94492.1"/>
    </source>
</evidence>
<proteinExistence type="predicted"/>
<evidence type="ECO:0000313" key="2">
    <source>
        <dbReference type="Proteomes" id="UP000029452"/>
    </source>
</evidence>
<organism evidence="1 2">
    <name type="scientific">Leptospirillum ferriphilum</name>
    <dbReference type="NCBI Taxonomy" id="178606"/>
    <lineage>
        <taxon>Bacteria</taxon>
        <taxon>Pseudomonadati</taxon>
        <taxon>Nitrospirota</taxon>
        <taxon>Nitrospiria</taxon>
        <taxon>Nitrospirales</taxon>
        <taxon>Nitrospiraceae</taxon>
        <taxon>Leptospirillum</taxon>
    </lineage>
</organism>